<dbReference type="Proteomes" id="UP000315295">
    <property type="component" value="Unassembled WGS sequence"/>
</dbReference>
<dbReference type="EMBL" id="VIEB01003365">
    <property type="protein sequence ID" value="TQD69508.1"/>
    <property type="molecule type" value="Genomic_DNA"/>
</dbReference>
<organism evidence="1 2">
    <name type="scientific">Malus baccata</name>
    <name type="common">Siberian crab apple</name>
    <name type="synonym">Pyrus baccata</name>
    <dbReference type="NCBI Taxonomy" id="106549"/>
    <lineage>
        <taxon>Eukaryota</taxon>
        <taxon>Viridiplantae</taxon>
        <taxon>Streptophyta</taxon>
        <taxon>Embryophyta</taxon>
        <taxon>Tracheophyta</taxon>
        <taxon>Spermatophyta</taxon>
        <taxon>Magnoliopsida</taxon>
        <taxon>eudicotyledons</taxon>
        <taxon>Gunneridae</taxon>
        <taxon>Pentapetalae</taxon>
        <taxon>rosids</taxon>
        <taxon>fabids</taxon>
        <taxon>Rosales</taxon>
        <taxon>Rosaceae</taxon>
        <taxon>Amygdaloideae</taxon>
        <taxon>Maleae</taxon>
        <taxon>Malus</taxon>
    </lineage>
</organism>
<proteinExistence type="predicted"/>
<sequence length="112" mass="12125">MAVKLALFSSTTTFLSPSTPLPPLYPSSFTSISHKRRPHSFKIHADLALSAKNSPPIWFCICKWFNCEGRGIGDDWSPLLEDDGLFRNDSCSCGGTSSGGLLKSSSLKSLLS</sequence>
<dbReference type="AlphaFoldDB" id="A0A540K5J3"/>
<keyword evidence="2" id="KW-1185">Reference proteome</keyword>
<evidence type="ECO:0000313" key="1">
    <source>
        <dbReference type="EMBL" id="TQD69508.1"/>
    </source>
</evidence>
<reference evidence="1 2" key="1">
    <citation type="journal article" date="2019" name="G3 (Bethesda)">
        <title>Sequencing of a Wild Apple (Malus baccata) Genome Unravels the Differences Between Cultivated and Wild Apple Species Regarding Disease Resistance and Cold Tolerance.</title>
        <authorList>
            <person name="Chen X."/>
        </authorList>
    </citation>
    <scope>NUCLEOTIDE SEQUENCE [LARGE SCALE GENOMIC DNA]</scope>
    <source>
        <strain evidence="2">cv. Shandingzi</strain>
        <tissue evidence="1">Leaves</tissue>
    </source>
</reference>
<name>A0A540K5J3_MALBA</name>
<comment type="caution">
    <text evidence="1">The sequence shown here is derived from an EMBL/GenBank/DDBJ whole genome shotgun (WGS) entry which is preliminary data.</text>
</comment>
<gene>
    <name evidence="1" type="ORF">C1H46_044959</name>
</gene>
<accession>A0A540K5J3</accession>
<evidence type="ECO:0000313" key="2">
    <source>
        <dbReference type="Proteomes" id="UP000315295"/>
    </source>
</evidence>
<protein>
    <submittedName>
        <fullName evidence="1">Uncharacterized protein</fullName>
    </submittedName>
</protein>